<evidence type="ECO:0000256" key="10">
    <source>
        <dbReference type="ARBA" id="ARBA00022737"/>
    </source>
</evidence>
<dbReference type="GO" id="GO:0005524">
    <property type="term" value="F:ATP binding"/>
    <property type="evidence" value="ECO:0007669"/>
    <property type="project" value="UniProtKB-KW"/>
</dbReference>
<dbReference type="Gene3D" id="3.30.2130.10">
    <property type="entry name" value="VC0802-like"/>
    <property type="match status" value="1"/>
</dbReference>
<dbReference type="NCBIfam" id="NF005153">
    <property type="entry name" value="PRK06635.1-1"/>
    <property type="match status" value="1"/>
</dbReference>
<evidence type="ECO:0000313" key="22">
    <source>
        <dbReference type="Proteomes" id="UP000199350"/>
    </source>
</evidence>
<comment type="catalytic activity">
    <reaction evidence="16 18">
        <text>L-aspartate + ATP = 4-phospho-L-aspartate + ADP</text>
        <dbReference type="Rhea" id="RHEA:23776"/>
        <dbReference type="ChEBI" id="CHEBI:29991"/>
        <dbReference type="ChEBI" id="CHEBI:30616"/>
        <dbReference type="ChEBI" id="CHEBI:57535"/>
        <dbReference type="ChEBI" id="CHEBI:456216"/>
        <dbReference type="EC" id="2.7.2.4"/>
    </reaction>
</comment>
<dbReference type="UniPathway" id="UPA00034">
    <property type="reaction ID" value="UER00015"/>
</dbReference>
<dbReference type="PANTHER" id="PTHR21499:SF3">
    <property type="entry name" value="ASPARTOKINASE"/>
    <property type="match status" value="1"/>
</dbReference>
<keyword evidence="12 18" id="KW-0418">Kinase</keyword>
<dbReference type="AlphaFoldDB" id="A0A1G9Q382"/>
<protein>
    <recommendedName>
        <fullName evidence="7 18">Aspartokinase</fullName>
        <ecNumber evidence="6 18">2.7.2.4</ecNumber>
    </recommendedName>
</protein>
<keyword evidence="10" id="KW-0677">Repeat</keyword>
<dbReference type="CDD" id="cd04936">
    <property type="entry name" value="ACT_AKii-LysC-BS-like_2"/>
    <property type="match status" value="1"/>
</dbReference>
<evidence type="ECO:0000256" key="17">
    <source>
        <dbReference type="PIRSR" id="PIRSR000726-1"/>
    </source>
</evidence>
<dbReference type="PIRSF" id="PIRSF000726">
    <property type="entry name" value="Asp_kin"/>
    <property type="match status" value="1"/>
</dbReference>
<dbReference type="PROSITE" id="PS00324">
    <property type="entry name" value="ASPARTOKINASE"/>
    <property type="match status" value="1"/>
</dbReference>
<dbReference type="EMBL" id="LT629700">
    <property type="protein sequence ID" value="SDM05498.1"/>
    <property type="molecule type" value="Genomic_DNA"/>
</dbReference>
<evidence type="ECO:0000256" key="8">
    <source>
        <dbReference type="ARBA" id="ARBA00022605"/>
    </source>
</evidence>
<gene>
    <name evidence="21" type="ORF">SAMN04488535_1736</name>
</gene>
<evidence type="ECO:0000256" key="14">
    <source>
        <dbReference type="ARBA" id="ARBA00022915"/>
    </source>
</evidence>
<dbReference type="OrthoDB" id="9799110at2"/>
<evidence type="ECO:0000256" key="7">
    <source>
        <dbReference type="ARBA" id="ARBA00016273"/>
    </source>
</evidence>
<evidence type="ECO:0000256" key="13">
    <source>
        <dbReference type="ARBA" id="ARBA00022840"/>
    </source>
</evidence>
<dbReference type="UniPathway" id="UPA00051">
    <property type="reaction ID" value="UER00462"/>
</dbReference>
<keyword evidence="22" id="KW-1185">Reference proteome</keyword>
<evidence type="ECO:0000313" key="21">
    <source>
        <dbReference type="EMBL" id="SDM05498.1"/>
    </source>
</evidence>
<dbReference type="NCBIfam" id="TIGR00657">
    <property type="entry name" value="asp_kinases"/>
    <property type="match status" value="1"/>
</dbReference>
<feature type="binding site" evidence="17">
    <location>
        <position position="74"/>
    </location>
    <ligand>
        <name>substrate</name>
    </ligand>
</feature>
<evidence type="ECO:0000256" key="12">
    <source>
        <dbReference type="ARBA" id="ARBA00022777"/>
    </source>
</evidence>
<dbReference type="Gene3D" id="3.40.1160.10">
    <property type="entry name" value="Acetylglutamate kinase-like"/>
    <property type="match status" value="1"/>
</dbReference>
<dbReference type="InterPro" id="IPR036393">
    <property type="entry name" value="AceGlu_kinase-like_sf"/>
</dbReference>
<dbReference type="GO" id="GO:0004072">
    <property type="term" value="F:aspartate kinase activity"/>
    <property type="evidence" value="ECO:0007669"/>
    <property type="project" value="UniProtKB-EC"/>
</dbReference>
<keyword evidence="13 17" id="KW-0067">ATP-binding</keyword>
<evidence type="ECO:0000256" key="11">
    <source>
        <dbReference type="ARBA" id="ARBA00022741"/>
    </source>
</evidence>
<dbReference type="InterPro" id="IPR045865">
    <property type="entry name" value="ACT-like_dom_sf"/>
</dbReference>
<evidence type="ECO:0000256" key="1">
    <source>
        <dbReference type="ARBA" id="ARBA00002843"/>
    </source>
</evidence>
<accession>A0A1G9Q382</accession>
<organism evidence="21 22">
    <name type="scientific">Corynebacterium mycetoides</name>
    <dbReference type="NCBI Taxonomy" id="38302"/>
    <lineage>
        <taxon>Bacteria</taxon>
        <taxon>Bacillati</taxon>
        <taxon>Actinomycetota</taxon>
        <taxon>Actinomycetes</taxon>
        <taxon>Mycobacteriales</taxon>
        <taxon>Corynebacteriaceae</taxon>
        <taxon>Corynebacterium</taxon>
    </lineage>
</organism>
<dbReference type="GO" id="GO:0009090">
    <property type="term" value="P:homoserine biosynthetic process"/>
    <property type="evidence" value="ECO:0007669"/>
    <property type="project" value="TreeGrafter"/>
</dbReference>
<keyword evidence="8 19" id="KW-0028">Amino-acid biosynthesis</keyword>
<dbReference type="InterPro" id="IPR005260">
    <property type="entry name" value="Asp_kin_monofn"/>
</dbReference>
<dbReference type="FunFam" id="3.40.1160.10:FF:000002">
    <property type="entry name" value="Aspartokinase"/>
    <property type="match status" value="1"/>
</dbReference>
<evidence type="ECO:0000256" key="4">
    <source>
        <dbReference type="ARBA" id="ARBA00005139"/>
    </source>
</evidence>
<evidence type="ECO:0000256" key="9">
    <source>
        <dbReference type="ARBA" id="ARBA00022679"/>
    </source>
</evidence>
<dbReference type="SUPFAM" id="SSF55021">
    <property type="entry name" value="ACT-like"/>
    <property type="match status" value="2"/>
</dbReference>
<comment type="function">
    <text evidence="1">Catalyzes the phosphorylation of the beta-carboxyl group of aspartic acid with ATP to yield 4-phospho-L-aspartate, which is involved in the branched biosynthetic pathway leading to the biosynthesis of amino acids lysine, threonine, isoleucine and methionine.</text>
</comment>
<dbReference type="GO" id="GO:0009089">
    <property type="term" value="P:lysine biosynthetic process via diaminopimelate"/>
    <property type="evidence" value="ECO:0007669"/>
    <property type="project" value="UniProtKB-UniPathway"/>
</dbReference>
<dbReference type="InterPro" id="IPR041740">
    <property type="entry name" value="AKii-LysC-BS"/>
</dbReference>
<dbReference type="Pfam" id="PF22468">
    <property type="entry name" value="ACT_9"/>
    <property type="match status" value="2"/>
</dbReference>
<dbReference type="CDD" id="cd04261">
    <property type="entry name" value="AAK_AKii-LysC-BS"/>
    <property type="match status" value="1"/>
</dbReference>
<evidence type="ECO:0000256" key="18">
    <source>
        <dbReference type="RuleBase" id="RU003448"/>
    </source>
</evidence>
<feature type="binding site" evidence="17">
    <location>
        <begin position="7"/>
        <end position="10"/>
    </location>
    <ligand>
        <name>ATP</name>
        <dbReference type="ChEBI" id="CHEBI:30616"/>
    </ligand>
</feature>
<dbReference type="SUPFAM" id="SSF53633">
    <property type="entry name" value="Carbamate kinase-like"/>
    <property type="match status" value="1"/>
</dbReference>
<keyword evidence="11 17" id="KW-0547">Nucleotide-binding</keyword>
<dbReference type="EC" id="2.7.2.4" evidence="6 18"/>
<evidence type="ECO:0000256" key="16">
    <source>
        <dbReference type="ARBA" id="ARBA00047872"/>
    </source>
</evidence>
<dbReference type="Proteomes" id="UP000199350">
    <property type="component" value="Chromosome I"/>
</dbReference>
<dbReference type="GO" id="GO:0019877">
    <property type="term" value="P:diaminopimelate biosynthetic process"/>
    <property type="evidence" value="ECO:0007669"/>
    <property type="project" value="UniProtKB-KW"/>
</dbReference>
<feature type="binding site" evidence="17">
    <location>
        <position position="185"/>
    </location>
    <ligand>
        <name>ATP</name>
        <dbReference type="ChEBI" id="CHEBI:30616"/>
    </ligand>
</feature>
<feature type="domain" description="ACT" evidence="20">
    <location>
        <begin position="267"/>
        <end position="345"/>
    </location>
</feature>
<evidence type="ECO:0000256" key="3">
    <source>
        <dbReference type="ARBA" id="ARBA00004986"/>
    </source>
</evidence>
<keyword evidence="15" id="KW-0457">Lysine biosynthesis</keyword>
<evidence type="ECO:0000256" key="5">
    <source>
        <dbReference type="ARBA" id="ARBA00010122"/>
    </source>
</evidence>
<comment type="similarity">
    <text evidence="5 18">Belongs to the aspartokinase family.</text>
</comment>
<evidence type="ECO:0000256" key="2">
    <source>
        <dbReference type="ARBA" id="ARBA00004766"/>
    </source>
</evidence>
<dbReference type="GO" id="GO:0005829">
    <property type="term" value="C:cytosol"/>
    <property type="evidence" value="ECO:0007669"/>
    <property type="project" value="TreeGrafter"/>
</dbReference>
<dbReference type="CDD" id="cd04913">
    <property type="entry name" value="ACT_AKii-LysC-BS-like_1"/>
    <property type="match status" value="1"/>
</dbReference>
<dbReference type="InterPro" id="IPR001048">
    <property type="entry name" value="Asp/Glu/Uridylate_kinase"/>
</dbReference>
<evidence type="ECO:0000256" key="6">
    <source>
        <dbReference type="ARBA" id="ARBA00013059"/>
    </source>
</evidence>
<evidence type="ECO:0000256" key="15">
    <source>
        <dbReference type="ARBA" id="ARBA00023154"/>
    </source>
</evidence>
<dbReference type="InterPro" id="IPR054352">
    <property type="entry name" value="ACT_Aspartokinase"/>
</dbReference>
<evidence type="ECO:0000256" key="19">
    <source>
        <dbReference type="RuleBase" id="RU004249"/>
    </source>
</evidence>
<sequence>MALIVQKYGGSSLESAERIRAVAERIVATRRAGNDVVVVCSAMGDTTDELLDLAAQVNPTPPLREMDMLLTAGERISNSLVAMAVAAHGEDVQSFTGSQAGVITTERHGNARIVEVTPGRVQDAVEQGKIAIVAGFQGVNRDTRDITTLGRGGSDTTAVALAAAMGADECEIYSDVDGVYTADPRIVPDARKLDQLCFEEMLELAASGSKILVLRSVEYARAFNVPLRVRSSYSNDTGTLVAGALEDIPVEEAVLSGVATDDSEAKITILGIPDNPGEAAKVFRALADAEINIDMVLQNISSAEDNKTDITFTLPVADGVRGVELLSALKDAEGWDDLAYNDSIGKVSLVGAGMKSHPGVTADFTEALRDAGINIEMITTSEIRITAVVRQGDLAEAARAIHSKFDLGGEEPAVVYAGTGR</sequence>
<dbReference type="STRING" id="38302.SAMN04488535_1736"/>
<dbReference type="RefSeq" id="WP_092151287.1">
    <property type="nucleotide sequence ID" value="NZ_LT629700.1"/>
</dbReference>
<comment type="pathway">
    <text evidence="3 19">Amino-acid biosynthesis; L-methionine biosynthesis via de novo pathway; L-homoserine from L-aspartate: step 1/3.</text>
</comment>
<reference evidence="22" key="1">
    <citation type="submission" date="2016-10" db="EMBL/GenBank/DDBJ databases">
        <authorList>
            <person name="Varghese N."/>
            <person name="Submissions S."/>
        </authorList>
    </citation>
    <scope>NUCLEOTIDE SEQUENCE [LARGE SCALE GENOMIC DNA]</scope>
    <source>
        <strain evidence="22">DSM 20632</strain>
    </source>
</reference>
<dbReference type="PANTHER" id="PTHR21499">
    <property type="entry name" value="ASPARTATE KINASE"/>
    <property type="match status" value="1"/>
</dbReference>
<dbReference type="UniPathway" id="UPA00050">
    <property type="reaction ID" value="UER00461"/>
</dbReference>
<dbReference type="NCBIfam" id="NF005154">
    <property type="entry name" value="PRK06635.1-2"/>
    <property type="match status" value="1"/>
</dbReference>
<dbReference type="InterPro" id="IPR001341">
    <property type="entry name" value="Asp_kinase"/>
</dbReference>
<dbReference type="GO" id="GO:0009088">
    <property type="term" value="P:threonine biosynthetic process"/>
    <property type="evidence" value="ECO:0007669"/>
    <property type="project" value="UniProtKB-UniPathway"/>
</dbReference>
<feature type="domain" description="ACT" evidence="20">
    <location>
        <begin position="349"/>
        <end position="417"/>
    </location>
</feature>
<dbReference type="PROSITE" id="PS51671">
    <property type="entry name" value="ACT"/>
    <property type="match status" value="2"/>
</dbReference>
<dbReference type="FunFam" id="3.30.2130.10:FF:000002">
    <property type="entry name" value="Aspartokinase"/>
    <property type="match status" value="1"/>
</dbReference>
<feature type="binding site" evidence="17">
    <location>
        <position position="180"/>
    </location>
    <ligand>
        <name>ATP</name>
        <dbReference type="ChEBI" id="CHEBI:30616"/>
    </ligand>
</feature>
<evidence type="ECO:0000259" key="20">
    <source>
        <dbReference type="PROSITE" id="PS51671"/>
    </source>
</evidence>
<dbReference type="InterPro" id="IPR002912">
    <property type="entry name" value="ACT_dom"/>
</dbReference>
<proteinExistence type="inferred from homology"/>
<comment type="pathway">
    <text evidence="4 19">Amino-acid biosynthesis; L-threonine biosynthesis; L-threonine from L-aspartate: step 1/5.</text>
</comment>
<dbReference type="NCBIfam" id="NF005155">
    <property type="entry name" value="PRK06635.1-4"/>
    <property type="match status" value="1"/>
</dbReference>
<dbReference type="Pfam" id="PF00696">
    <property type="entry name" value="AA_kinase"/>
    <property type="match status" value="1"/>
</dbReference>
<name>A0A1G9Q382_9CORY</name>
<dbReference type="InterPro" id="IPR018042">
    <property type="entry name" value="Aspartate_kinase_CS"/>
</dbReference>
<keyword evidence="9 18" id="KW-0808">Transferase</keyword>
<comment type="pathway">
    <text evidence="2 19">Amino-acid biosynthesis; L-lysine biosynthesis via DAP pathway; (S)-tetrahydrodipicolinate from L-aspartate: step 1/4.</text>
</comment>
<feature type="binding site" evidence="17">
    <location>
        <position position="47"/>
    </location>
    <ligand>
        <name>substrate</name>
    </ligand>
</feature>
<keyword evidence="14" id="KW-0220">Diaminopimelate biosynthesis</keyword>